<keyword evidence="8" id="KW-1185">Reference proteome</keyword>
<evidence type="ECO:0000256" key="2">
    <source>
        <dbReference type="ARBA" id="ARBA00022737"/>
    </source>
</evidence>
<keyword evidence="3" id="KW-0238">DNA-binding</keyword>
<feature type="region of interest" description="Disordered" evidence="5">
    <location>
        <begin position="105"/>
        <end position="125"/>
    </location>
</feature>
<name>A0A6A3AUL4_HIBSY</name>
<keyword evidence="4" id="KW-0539">Nucleus</keyword>
<dbReference type="GO" id="GO:0003677">
    <property type="term" value="F:DNA binding"/>
    <property type="evidence" value="ECO:0007669"/>
    <property type="project" value="UniProtKB-KW"/>
</dbReference>
<reference evidence="7" key="1">
    <citation type="submission" date="2019-09" db="EMBL/GenBank/DDBJ databases">
        <title>Draft genome information of white flower Hibiscus syriacus.</title>
        <authorList>
            <person name="Kim Y.-M."/>
        </authorList>
    </citation>
    <scope>NUCLEOTIDE SEQUENCE [LARGE SCALE GENOMIC DNA]</scope>
    <source>
        <strain evidence="7">YM2019G1</strain>
    </source>
</reference>
<dbReference type="CDD" id="cd00167">
    <property type="entry name" value="SANT"/>
    <property type="match status" value="1"/>
</dbReference>
<comment type="caution">
    <text evidence="7">The sequence shown here is derived from an EMBL/GenBank/DDBJ whole genome shotgun (WGS) entry which is preliminary data.</text>
</comment>
<comment type="subcellular location">
    <subcellularLocation>
        <location evidence="1">Nucleus</location>
    </subcellularLocation>
</comment>
<feature type="compositionally biased region" description="Low complexity" evidence="5">
    <location>
        <begin position="108"/>
        <end position="124"/>
    </location>
</feature>
<organism evidence="7 8">
    <name type="scientific">Hibiscus syriacus</name>
    <name type="common">Rose of Sharon</name>
    <dbReference type="NCBI Taxonomy" id="106335"/>
    <lineage>
        <taxon>Eukaryota</taxon>
        <taxon>Viridiplantae</taxon>
        <taxon>Streptophyta</taxon>
        <taxon>Embryophyta</taxon>
        <taxon>Tracheophyta</taxon>
        <taxon>Spermatophyta</taxon>
        <taxon>Magnoliopsida</taxon>
        <taxon>eudicotyledons</taxon>
        <taxon>Gunneridae</taxon>
        <taxon>Pentapetalae</taxon>
        <taxon>rosids</taxon>
        <taxon>malvids</taxon>
        <taxon>Malvales</taxon>
        <taxon>Malvaceae</taxon>
        <taxon>Malvoideae</taxon>
        <taxon>Hibiscus</taxon>
    </lineage>
</organism>
<dbReference type="Gene3D" id="1.10.10.60">
    <property type="entry name" value="Homeodomain-like"/>
    <property type="match status" value="1"/>
</dbReference>
<gene>
    <name evidence="7" type="ORF">F3Y22_tig00110388pilonHSYRG00254</name>
</gene>
<dbReference type="InterPro" id="IPR001005">
    <property type="entry name" value="SANT/Myb"/>
</dbReference>
<dbReference type="EMBL" id="VEPZ02000967">
    <property type="protein sequence ID" value="KAE8706785.1"/>
    <property type="molecule type" value="Genomic_DNA"/>
</dbReference>
<evidence type="ECO:0000313" key="7">
    <source>
        <dbReference type="EMBL" id="KAE8706785.1"/>
    </source>
</evidence>
<dbReference type="InterPro" id="IPR009057">
    <property type="entry name" value="Homeodomain-like_sf"/>
</dbReference>
<evidence type="ECO:0000256" key="4">
    <source>
        <dbReference type="ARBA" id="ARBA00023242"/>
    </source>
</evidence>
<protein>
    <recommendedName>
        <fullName evidence="6">HTH myb-type domain-containing protein</fullName>
    </recommendedName>
</protein>
<dbReference type="GO" id="GO:0005634">
    <property type="term" value="C:nucleus"/>
    <property type="evidence" value="ECO:0007669"/>
    <property type="project" value="UniProtKB-SubCell"/>
</dbReference>
<dbReference type="InterPro" id="IPR017930">
    <property type="entry name" value="Myb_dom"/>
</dbReference>
<evidence type="ECO:0000256" key="5">
    <source>
        <dbReference type="SAM" id="MobiDB-lite"/>
    </source>
</evidence>
<keyword evidence="2" id="KW-0677">Repeat</keyword>
<evidence type="ECO:0000256" key="1">
    <source>
        <dbReference type="ARBA" id="ARBA00004123"/>
    </source>
</evidence>
<sequence>MVDLLVVRKNTPTKVHGQGKKTNASLNYIKLMVKAVGDLSPKLLVCFGVEELWSLIAARLREETDNEIKNYWNTHIKRKLYSRGIDPQTHSPLVVMPLMQVPANIDNGGADSAEDSNGSSSSGLSREEVFPQINLELSIGLPFPFQQSRVSSHVDLNQSQQQQQRVS</sequence>
<accession>A0A6A3AUL4</accession>
<dbReference type="PANTHER" id="PTHR47994">
    <property type="entry name" value="F14D16.11-RELATED"/>
    <property type="match status" value="1"/>
</dbReference>
<proteinExistence type="predicted"/>
<evidence type="ECO:0000256" key="3">
    <source>
        <dbReference type="ARBA" id="ARBA00023125"/>
    </source>
</evidence>
<evidence type="ECO:0000259" key="6">
    <source>
        <dbReference type="PROSITE" id="PS51294"/>
    </source>
</evidence>
<evidence type="ECO:0000313" key="8">
    <source>
        <dbReference type="Proteomes" id="UP000436088"/>
    </source>
</evidence>
<dbReference type="PANTHER" id="PTHR47994:SF5">
    <property type="entry name" value="F14D16.11-RELATED"/>
    <property type="match status" value="1"/>
</dbReference>
<dbReference type="Proteomes" id="UP000436088">
    <property type="component" value="Unassembled WGS sequence"/>
</dbReference>
<dbReference type="PROSITE" id="PS51294">
    <property type="entry name" value="HTH_MYB"/>
    <property type="match status" value="1"/>
</dbReference>
<dbReference type="SUPFAM" id="SSF46689">
    <property type="entry name" value="Homeodomain-like"/>
    <property type="match status" value="1"/>
</dbReference>
<feature type="domain" description="HTH myb-type" evidence="6">
    <location>
        <begin position="53"/>
        <end position="80"/>
    </location>
</feature>
<dbReference type="InterPro" id="IPR015495">
    <property type="entry name" value="Myb_TF_plants"/>
</dbReference>
<dbReference type="AlphaFoldDB" id="A0A6A3AUL4"/>